<dbReference type="Proteomes" id="UP000007934">
    <property type="component" value="Chromosome"/>
</dbReference>
<dbReference type="KEGG" id="hfe:HFELIS_12530"/>
<dbReference type="HOGENOM" id="CLU_2682737_0_0_7"/>
<dbReference type="STRING" id="936155.HFELIS_12530"/>
<sequence>MVKMWHQWLTISAILLIFHSKHNLTNRRTLGYNRGLLQGGAWRSLVAHLVWDQGVEGSNPFAPTIRRGVSLWWV</sequence>
<proteinExistence type="predicted"/>
<evidence type="ECO:0000313" key="1">
    <source>
        <dbReference type="EMBL" id="CBY83337.1"/>
    </source>
</evidence>
<gene>
    <name evidence="1" type="ordered locus">Hfelis_12530</name>
</gene>
<reference evidence="1 2" key="1">
    <citation type="journal article" date="2011" name="Genome Biol. Evol.">
        <title>Comparative whole genome sequence analysis of the carcinogenic bacterial model pathogen Helicobacter felis.</title>
        <authorList>
            <person name="Arnold I.C."/>
            <person name="Zigova Z."/>
            <person name="Holden M."/>
            <person name="Lawley T.D."/>
            <person name="Rad R."/>
            <person name="Dougan G."/>
            <person name="Falkow S."/>
            <person name="Bentley S.D."/>
            <person name="Muller A."/>
        </authorList>
    </citation>
    <scope>NUCLEOTIDE SEQUENCE [LARGE SCALE GENOMIC DNA]</scope>
    <source>
        <strain evidence="2">ATCC 49179 / CCUG 28539 / NCTC 12436 / CS1</strain>
    </source>
</reference>
<dbReference type="EMBL" id="FQ670179">
    <property type="protein sequence ID" value="CBY83337.1"/>
    <property type="molecule type" value="Genomic_DNA"/>
</dbReference>
<dbReference type="AlphaFoldDB" id="E7A9G0"/>
<evidence type="ECO:0000313" key="2">
    <source>
        <dbReference type="Proteomes" id="UP000007934"/>
    </source>
</evidence>
<organism evidence="1 2">
    <name type="scientific">Helicobacter felis (strain ATCC 49179 / CCUG 28539 / NCTC 12436 / CS1)</name>
    <dbReference type="NCBI Taxonomy" id="936155"/>
    <lineage>
        <taxon>Bacteria</taxon>
        <taxon>Pseudomonadati</taxon>
        <taxon>Campylobacterota</taxon>
        <taxon>Epsilonproteobacteria</taxon>
        <taxon>Campylobacterales</taxon>
        <taxon>Helicobacteraceae</taxon>
        <taxon>Helicobacter</taxon>
    </lineage>
</organism>
<dbReference type="AntiFam" id="ANF00010">
    <property type="entry name" value="tRNA translation"/>
</dbReference>
<name>E7A9G0_HELFC</name>
<accession>E7A9G0</accession>
<protein>
    <submittedName>
        <fullName evidence="1">Uncharacterized protein</fullName>
    </submittedName>
</protein>
<keyword evidence="2" id="KW-1185">Reference proteome</keyword>